<dbReference type="GO" id="GO:0006542">
    <property type="term" value="P:glutamine biosynthetic process"/>
    <property type="evidence" value="ECO:0007669"/>
    <property type="project" value="InterPro"/>
</dbReference>
<dbReference type="SMART" id="SM01230">
    <property type="entry name" value="Gln-synt_C"/>
    <property type="match status" value="1"/>
</dbReference>
<dbReference type="AlphaFoldDB" id="A0A1C9WBW9"/>
<dbReference type="PANTHER" id="PTHR43785">
    <property type="entry name" value="GAMMA-GLUTAMYLPUTRESCINE SYNTHETASE"/>
    <property type="match status" value="1"/>
</dbReference>
<dbReference type="InterPro" id="IPR027303">
    <property type="entry name" value="Gln_synth_gly_rich_site"/>
</dbReference>
<dbReference type="OrthoDB" id="9789509at2"/>
<dbReference type="EC" id="6.3.1.11" evidence="8"/>
<evidence type="ECO:0000256" key="6">
    <source>
        <dbReference type="SAM" id="MobiDB-lite"/>
    </source>
</evidence>
<dbReference type="SUPFAM" id="SSF55931">
    <property type="entry name" value="Glutamine synthetase/guanido kinase"/>
    <property type="match status" value="1"/>
</dbReference>
<dbReference type="Gene3D" id="3.30.590.10">
    <property type="entry name" value="Glutamine synthetase/guanido kinase, catalytic domain"/>
    <property type="match status" value="1"/>
</dbReference>
<evidence type="ECO:0000256" key="2">
    <source>
        <dbReference type="ARBA" id="ARBA00022598"/>
    </source>
</evidence>
<comment type="cofactor">
    <cofactor evidence="1">
        <name>Mg(2+)</name>
        <dbReference type="ChEBI" id="CHEBI:18420"/>
    </cofactor>
</comment>
<evidence type="ECO:0000256" key="4">
    <source>
        <dbReference type="PROSITE-ProRule" id="PRU01331"/>
    </source>
</evidence>
<dbReference type="GO" id="GO:0006598">
    <property type="term" value="P:polyamine catabolic process"/>
    <property type="evidence" value="ECO:0007669"/>
    <property type="project" value="TreeGrafter"/>
</dbReference>
<evidence type="ECO:0000256" key="3">
    <source>
        <dbReference type="ARBA" id="ARBA00022842"/>
    </source>
</evidence>
<dbReference type="GO" id="GO:0034024">
    <property type="term" value="F:glutamate-putrescine ligase activity"/>
    <property type="evidence" value="ECO:0007669"/>
    <property type="project" value="UniProtKB-EC"/>
</dbReference>
<evidence type="ECO:0000313" key="9">
    <source>
        <dbReference type="Proteomes" id="UP000095672"/>
    </source>
</evidence>
<evidence type="ECO:0000256" key="1">
    <source>
        <dbReference type="ARBA" id="ARBA00001946"/>
    </source>
</evidence>
<keyword evidence="9" id="KW-1185">Reference proteome</keyword>
<gene>
    <name evidence="8" type="primary">puuA_4</name>
    <name evidence="8" type="ORF">AUP74_03289</name>
</gene>
<dbReference type="GO" id="GO:0004356">
    <property type="term" value="F:glutamine synthetase activity"/>
    <property type="evidence" value="ECO:0007669"/>
    <property type="project" value="InterPro"/>
</dbReference>
<organism evidence="8 9">
    <name type="scientific">Microbulbifer aggregans</name>
    <dbReference type="NCBI Taxonomy" id="1769779"/>
    <lineage>
        <taxon>Bacteria</taxon>
        <taxon>Pseudomonadati</taxon>
        <taxon>Pseudomonadota</taxon>
        <taxon>Gammaproteobacteria</taxon>
        <taxon>Cellvibrionales</taxon>
        <taxon>Microbulbiferaceae</taxon>
        <taxon>Microbulbifer</taxon>
    </lineage>
</organism>
<dbReference type="SUPFAM" id="SSF54368">
    <property type="entry name" value="Glutamine synthetase, N-terminal domain"/>
    <property type="match status" value="1"/>
</dbReference>
<dbReference type="KEGG" id="micc:AUP74_03289"/>
<dbReference type="PANTHER" id="PTHR43785:SF3">
    <property type="entry name" value="GS CATALYTIC DOMAIN-CONTAINING PROTEIN"/>
    <property type="match status" value="1"/>
</dbReference>
<evidence type="ECO:0000259" key="7">
    <source>
        <dbReference type="PROSITE" id="PS51987"/>
    </source>
</evidence>
<dbReference type="Pfam" id="PF00120">
    <property type="entry name" value="Gln-synt_C"/>
    <property type="match status" value="1"/>
</dbReference>
<proteinExistence type="inferred from homology"/>
<keyword evidence="3" id="KW-0460">Magnesium</keyword>
<feature type="domain" description="GS catalytic" evidence="7">
    <location>
        <begin position="123"/>
        <end position="462"/>
    </location>
</feature>
<name>A0A1C9WBW9_9GAMM</name>
<accession>A0A1C9WBW9</accession>
<dbReference type="RefSeq" id="WP_069948490.1">
    <property type="nucleotide sequence ID" value="NZ_CP014143.1"/>
</dbReference>
<reference evidence="9" key="1">
    <citation type="submission" date="2016-01" db="EMBL/GenBank/DDBJ databases">
        <title>Complete genome sequence of Microbulbifer sp. CCB-MM1, a halophile isolated from Matang Mangrove Forest, Perak.</title>
        <authorList>
            <person name="Moh T.H."/>
            <person name="Dinesh B."/>
            <person name="Lau N.-S."/>
            <person name="Go F."/>
            <person name="Alexander Chong S.-C."/>
        </authorList>
    </citation>
    <scope>NUCLEOTIDE SEQUENCE [LARGE SCALE GENOMIC DNA]</scope>
    <source>
        <strain evidence="9">CCB-MM1</strain>
    </source>
</reference>
<dbReference type="InterPro" id="IPR014746">
    <property type="entry name" value="Gln_synth/guanido_kin_cat_dom"/>
</dbReference>
<dbReference type="InterPro" id="IPR036651">
    <property type="entry name" value="Gln_synt_N_sf"/>
</dbReference>
<dbReference type="PATRIC" id="fig|1769779.3.peg.3272"/>
<dbReference type="Proteomes" id="UP000095672">
    <property type="component" value="Chromosome"/>
</dbReference>
<evidence type="ECO:0000256" key="5">
    <source>
        <dbReference type="RuleBase" id="RU000384"/>
    </source>
</evidence>
<dbReference type="EMBL" id="CP014143">
    <property type="protein sequence ID" value="AOS98655.1"/>
    <property type="molecule type" value="Genomic_DNA"/>
</dbReference>
<comment type="similarity">
    <text evidence="4 5">Belongs to the glutamine synthetase family.</text>
</comment>
<feature type="region of interest" description="Disordered" evidence="6">
    <location>
        <begin position="327"/>
        <end position="352"/>
    </location>
</feature>
<dbReference type="PROSITE" id="PS00181">
    <property type="entry name" value="GLNA_ATP"/>
    <property type="match status" value="1"/>
</dbReference>
<evidence type="ECO:0000313" key="8">
    <source>
        <dbReference type="EMBL" id="AOS98655.1"/>
    </source>
</evidence>
<sequence length="462" mass="51790">MSQPESRSWLDELPPAFQAYRNGRRLDEVECIIPDLNGMSRGKAMPLKKFSPDTPIFLPISIFYQTITGQDVEMDIANQWAESDMVLVPDMSTAMAAPWAKQPTLQIIHDLQDFDGKPIFCAPRNILKHVISLYEQQGWKPVIAPELEFYLTKPNVDPNEPIQPPVGRSGRSGTALQSYSMTAVDEYGPVIDNIYDYAEAAGLHIDSVIQEDGAGQVEFNLTHGDPLLLADQVFYFKRIIKEAALNNGMFATFMAKPMRDQPGSAMHVHQSVVDIASGNNIFSDAEGNATDLFRYFIGGTQKHLIEVMPLIAPNVNSYRRFESEANSSAPTNTAWGYDNRATGLRVPHSGPQDRRLENRVIGVDTNPYLSIAASLACGYLGMMNQIEPGAPAEGELDDEQQVQSYIPSTFDEALRIFTESVEIQQTLGKDFCHLYAEVKMEELRQFHREISPWEREHLMLNV</sequence>
<dbReference type="Gene3D" id="3.10.20.70">
    <property type="entry name" value="Glutamine synthetase, N-terminal domain"/>
    <property type="match status" value="1"/>
</dbReference>
<dbReference type="STRING" id="1769779.AUP74_03289"/>
<keyword evidence="2 8" id="KW-0436">Ligase</keyword>
<protein>
    <submittedName>
        <fullName evidence="8">Gamma-glutamylputrescine synthetase PuuA</fullName>
        <ecNumber evidence="8">6.3.1.11</ecNumber>
    </submittedName>
</protein>
<dbReference type="PROSITE" id="PS51987">
    <property type="entry name" value="GS_CATALYTIC"/>
    <property type="match status" value="1"/>
</dbReference>
<dbReference type="InterPro" id="IPR008146">
    <property type="entry name" value="Gln_synth_cat_dom"/>
</dbReference>